<dbReference type="RefSeq" id="WP_215505742.1">
    <property type="nucleotide sequence ID" value="NZ_CP076361.1"/>
</dbReference>
<name>A0A975P3P8_9RHOB</name>
<proteinExistence type="predicted"/>
<sequence>MITRNQGLTKTYNRFHARSENAADIARLRTLHHEMDVAVLRAYARGASSEDDARGWNDLADRAAPEFIDQDADEGKTPKTRLDWPSDFKDEVLARLLALNATRAAEERAAGLVAVDDGEDEDAELEGENE</sequence>
<accession>A0A975P3P8</accession>
<dbReference type="KEGG" id="gfu:KM031_10215"/>
<keyword evidence="3" id="KW-1185">Reference proteome</keyword>
<feature type="compositionally biased region" description="Acidic residues" evidence="1">
    <location>
        <begin position="116"/>
        <end position="130"/>
    </location>
</feature>
<gene>
    <name evidence="2" type="ORF">KM031_10215</name>
</gene>
<evidence type="ECO:0000256" key="1">
    <source>
        <dbReference type="SAM" id="MobiDB-lite"/>
    </source>
</evidence>
<organism evidence="2 3">
    <name type="scientific">Gemmobacter fulvus</name>
    <dbReference type="NCBI Taxonomy" id="2840474"/>
    <lineage>
        <taxon>Bacteria</taxon>
        <taxon>Pseudomonadati</taxon>
        <taxon>Pseudomonadota</taxon>
        <taxon>Alphaproteobacteria</taxon>
        <taxon>Rhodobacterales</taxon>
        <taxon>Paracoccaceae</taxon>
        <taxon>Gemmobacter</taxon>
    </lineage>
</organism>
<dbReference type="EMBL" id="CP076361">
    <property type="protein sequence ID" value="QWK89244.1"/>
    <property type="molecule type" value="Genomic_DNA"/>
</dbReference>
<protein>
    <submittedName>
        <fullName evidence="2">Uncharacterized protein</fullName>
    </submittedName>
</protein>
<dbReference type="Proteomes" id="UP000679352">
    <property type="component" value="Chromosome"/>
</dbReference>
<reference evidence="2" key="1">
    <citation type="submission" date="2021-06" db="EMBL/GenBank/DDBJ databases">
        <title>Direct submission.</title>
        <authorList>
            <person name="Lee C.-S."/>
            <person name="Jin L."/>
        </authorList>
    </citation>
    <scope>NUCLEOTIDE SEQUENCE</scope>
    <source>
        <strain evidence="2">Con5</strain>
    </source>
</reference>
<evidence type="ECO:0000313" key="2">
    <source>
        <dbReference type="EMBL" id="QWK89244.1"/>
    </source>
</evidence>
<dbReference type="AlphaFoldDB" id="A0A975P3P8"/>
<feature type="region of interest" description="Disordered" evidence="1">
    <location>
        <begin position="108"/>
        <end position="130"/>
    </location>
</feature>
<evidence type="ECO:0000313" key="3">
    <source>
        <dbReference type="Proteomes" id="UP000679352"/>
    </source>
</evidence>